<dbReference type="NCBIfam" id="TIGR03168">
    <property type="entry name" value="1-PFK"/>
    <property type="match status" value="1"/>
</dbReference>
<dbReference type="CDD" id="cd01164">
    <property type="entry name" value="FruK_PfkB_like"/>
    <property type="match status" value="1"/>
</dbReference>
<keyword evidence="2 6" id="KW-0808">Transferase</keyword>
<evidence type="ECO:0000256" key="3">
    <source>
        <dbReference type="ARBA" id="ARBA00022741"/>
    </source>
</evidence>
<proteinExistence type="inferred from homology"/>
<dbReference type="EMBL" id="AJAR01000019">
    <property type="protein sequence ID" value="EOH95607.1"/>
    <property type="molecule type" value="Genomic_DNA"/>
</dbReference>
<reference evidence="8 10" key="1">
    <citation type="submission" date="2013-02" db="EMBL/GenBank/DDBJ databases">
        <title>The Genome Sequence of Enterococcus haemoperoxidus BAA-382.</title>
        <authorList>
            <consortium name="The Broad Institute Genome Sequencing Platform"/>
            <consortium name="The Broad Institute Genome Sequencing Center for Infectious Disease"/>
            <person name="Earl A.M."/>
            <person name="Gilmore M.S."/>
            <person name="Lebreton F."/>
            <person name="Walker B."/>
            <person name="Young S.K."/>
            <person name="Zeng Q."/>
            <person name="Gargeya S."/>
            <person name="Fitzgerald M."/>
            <person name="Haas B."/>
            <person name="Abouelleil A."/>
            <person name="Alvarado L."/>
            <person name="Arachchi H.M."/>
            <person name="Berlin A.M."/>
            <person name="Chapman S.B."/>
            <person name="Dewar J."/>
            <person name="Goldberg J."/>
            <person name="Griggs A."/>
            <person name="Gujja S."/>
            <person name="Hansen M."/>
            <person name="Howarth C."/>
            <person name="Imamovic A."/>
            <person name="Larimer J."/>
            <person name="McCowan C."/>
            <person name="Murphy C."/>
            <person name="Neiman D."/>
            <person name="Pearson M."/>
            <person name="Priest M."/>
            <person name="Roberts A."/>
            <person name="Saif S."/>
            <person name="Shea T."/>
            <person name="Sisk P."/>
            <person name="Sykes S."/>
            <person name="Wortman J."/>
            <person name="Nusbaum C."/>
            <person name="Birren B."/>
        </authorList>
    </citation>
    <scope>NUCLEOTIDE SEQUENCE [LARGE SCALE GENOMIC DNA]</scope>
    <source>
        <strain evidence="8 10">ATCC BAA-382</strain>
    </source>
</reference>
<dbReference type="PIRSF" id="PIRSF000535">
    <property type="entry name" value="1PFK/6PFK/LacC"/>
    <property type="match status" value="1"/>
</dbReference>
<evidence type="ECO:0000256" key="6">
    <source>
        <dbReference type="PIRNR" id="PIRNR000535"/>
    </source>
</evidence>
<dbReference type="InterPro" id="IPR029056">
    <property type="entry name" value="Ribokinase-like"/>
</dbReference>
<dbReference type="eggNOG" id="COG1105">
    <property type="taxonomic scope" value="Bacteria"/>
</dbReference>
<dbReference type="PANTHER" id="PTHR46566:SF5">
    <property type="entry name" value="1-PHOSPHOFRUCTOKINASE"/>
    <property type="match status" value="1"/>
</dbReference>
<dbReference type="GO" id="GO:2001059">
    <property type="term" value="P:D-tagatose 6-phosphate catabolic process"/>
    <property type="evidence" value="ECO:0007669"/>
    <property type="project" value="UniProtKB-UniPathway"/>
</dbReference>
<dbReference type="SUPFAM" id="SSF53613">
    <property type="entry name" value="Ribokinase-like"/>
    <property type="match status" value="1"/>
</dbReference>
<dbReference type="PATRIC" id="fig|1158608.3.peg.1929"/>
<dbReference type="GO" id="GO:0009024">
    <property type="term" value="F:tagatose-6-phosphate kinase activity"/>
    <property type="evidence" value="ECO:0007669"/>
    <property type="project" value="UniProtKB-EC"/>
</dbReference>
<accession>R2QGG1</accession>
<evidence type="ECO:0000313" key="9">
    <source>
        <dbReference type="EMBL" id="EOT60286.1"/>
    </source>
</evidence>
<evidence type="ECO:0000259" key="7">
    <source>
        <dbReference type="Pfam" id="PF00294"/>
    </source>
</evidence>
<dbReference type="RefSeq" id="WP_010762158.1">
    <property type="nucleotide sequence ID" value="NZ_KB946316.1"/>
</dbReference>
<keyword evidence="11" id="KW-1185">Reference proteome</keyword>
<dbReference type="InterPro" id="IPR002173">
    <property type="entry name" value="Carboh/pur_kinase_PfkB_CS"/>
</dbReference>
<dbReference type="EC" id="2.7.1.144" evidence="6"/>
<dbReference type="GO" id="GO:0005829">
    <property type="term" value="C:cytosol"/>
    <property type="evidence" value="ECO:0007669"/>
    <property type="project" value="TreeGrafter"/>
</dbReference>
<comment type="catalytic activity">
    <reaction evidence="6">
        <text>D-tagatofuranose 6-phosphate + ATP = D-tagatofuranose 1,6-bisphosphate + ADP + H(+)</text>
        <dbReference type="Rhea" id="RHEA:12420"/>
        <dbReference type="ChEBI" id="CHEBI:15378"/>
        <dbReference type="ChEBI" id="CHEBI:30616"/>
        <dbReference type="ChEBI" id="CHEBI:58694"/>
        <dbReference type="ChEBI" id="CHEBI:58695"/>
        <dbReference type="ChEBI" id="CHEBI:456216"/>
        <dbReference type="EC" id="2.7.1.144"/>
    </reaction>
</comment>
<comment type="similarity">
    <text evidence="1">Belongs to the carbohydrate kinase pfkB family.</text>
</comment>
<evidence type="ECO:0000313" key="8">
    <source>
        <dbReference type="EMBL" id="EOH95607.1"/>
    </source>
</evidence>
<dbReference type="GO" id="GO:0008443">
    <property type="term" value="F:phosphofructokinase activity"/>
    <property type="evidence" value="ECO:0007669"/>
    <property type="project" value="TreeGrafter"/>
</dbReference>
<dbReference type="STRING" id="155618.RV06_GL000709"/>
<gene>
    <name evidence="9" type="ORF">I583_02921</name>
    <name evidence="8" type="ORF">UAW_01956</name>
</gene>
<dbReference type="EMBL" id="ASVY01000003">
    <property type="protein sequence ID" value="EOT60286.1"/>
    <property type="molecule type" value="Genomic_DNA"/>
</dbReference>
<dbReference type="GO" id="GO:0005988">
    <property type="term" value="P:lactose metabolic process"/>
    <property type="evidence" value="ECO:0007669"/>
    <property type="project" value="UniProtKB-KW"/>
</dbReference>
<protein>
    <recommendedName>
        <fullName evidence="6">Tagatose-6-phosphate kinase</fullName>
        <ecNumber evidence="6">2.7.1.144</ecNumber>
    </recommendedName>
</protein>
<dbReference type="UniPathway" id="UPA00704">
    <property type="reaction ID" value="UER00715"/>
</dbReference>
<evidence type="ECO:0000256" key="1">
    <source>
        <dbReference type="ARBA" id="ARBA00005380"/>
    </source>
</evidence>
<comment type="caution">
    <text evidence="8">The sequence shown here is derived from an EMBL/GenBank/DDBJ whole genome shotgun (WGS) entry which is preliminary data.</text>
</comment>
<reference evidence="9 11" key="2">
    <citation type="submission" date="2013-03" db="EMBL/GenBank/DDBJ databases">
        <title>The Genome Sequence of Enterococcus haemoperoxidus BAA-382 (PacBio/Illumina hybrid assembly).</title>
        <authorList>
            <consortium name="The Broad Institute Genomics Platform"/>
            <consortium name="The Broad Institute Genome Sequencing Center for Infectious Disease"/>
            <person name="Earl A."/>
            <person name="Russ C."/>
            <person name="Gilmore M."/>
            <person name="Surin D."/>
            <person name="Walker B."/>
            <person name="Young S."/>
            <person name="Zeng Q."/>
            <person name="Gargeya S."/>
            <person name="Fitzgerald M."/>
            <person name="Haas B."/>
            <person name="Abouelleil A."/>
            <person name="Allen A.W."/>
            <person name="Alvarado L."/>
            <person name="Arachchi H.M."/>
            <person name="Berlin A.M."/>
            <person name="Chapman S.B."/>
            <person name="Gainer-Dewar J."/>
            <person name="Goldberg J."/>
            <person name="Griggs A."/>
            <person name="Gujja S."/>
            <person name="Hansen M."/>
            <person name="Howarth C."/>
            <person name="Imamovic A."/>
            <person name="Ireland A."/>
            <person name="Larimer J."/>
            <person name="McCowan C."/>
            <person name="Murphy C."/>
            <person name="Pearson M."/>
            <person name="Poon T.W."/>
            <person name="Priest M."/>
            <person name="Roberts A."/>
            <person name="Saif S."/>
            <person name="Shea T."/>
            <person name="Sisk P."/>
            <person name="Sykes S."/>
            <person name="Wortman J."/>
            <person name="Nusbaum C."/>
            <person name="Birren B."/>
        </authorList>
    </citation>
    <scope>NUCLEOTIDE SEQUENCE [LARGE SCALE GENOMIC DNA]</scope>
    <source>
        <strain evidence="9 11">ATCC BAA-382</strain>
    </source>
</reference>
<keyword evidence="4 8" id="KW-0418">Kinase</keyword>
<comment type="pathway">
    <text evidence="6">Carbohydrate metabolism; D-tagatose 6-phosphate degradation; D-glyceraldehyde 3-phosphate and glycerone phosphate from D-tagatose 6-phosphate: step 1/2.</text>
</comment>
<dbReference type="PANTHER" id="PTHR46566">
    <property type="entry name" value="1-PHOSPHOFRUCTOKINASE-RELATED"/>
    <property type="match status" value="1"/>
</dbReference>
<comment type="similarity">
    <text evidence="6">Belongs to the carbohydrate kinase PfkB family. LacC subfamily.</text>
</comment>
<feature type="domain" description="Carbohydrate kinase PfkB" evidence="7">
    <location>
        <begin position="11"/>
        <end position="289"/>
    </location>
</feature>
<evidence type="ECO:0000256" key="5">
    <source>
        <dbReference type="ARBA" id="ARBA00022840"/>
    </source>
</evidence>
<dbReference type="InterPro" id="IPR017583">
    <property type="entry name" value="Tagatose/fructose_Pkinase"/>
</dbReference>
<dbReference type="Gene3D" id="3.40.1190.20">
    <property type="match status" value="1"/>
</dbReference>
<dbReference type="Pfam" id="PF00294">
    <property type="entry name" value="PfkB"/>
    <property type="match status" value="1"/>
</dbReference>
<evidence type="ECO:0000313" key="11">
    <source>
        <dbReference type="Proteomes" id="UP000014197"/>
    </source>
</evidence>
<name>R2QGG1_9ENTE</name>
<dbReference type="AlphaFoldDB" id="R2QGG1"/>
<evidence type="ECO:0000313" key="10">
    <source>
        <dbReference type="Proteomes" id="UP000013858"/>
    </source>
</evidence>
<dbReference type="Proteomes" id="UP000013858">
    <property type="component" value="Unassembled WGS sequence"/>
</dbReference>
<keyword evidence="6" id="KW-0423">Lactose metabolism</keyword>
<dbReference type="OrthoDB" id="9801219at2"/>
<dbReference type="PROSITE" id="PS00584">
    <property type="entry name" value="PFKB_KINASES_2"/>
    <property type="match status" value="1"/>
</dbReference>
<dbReference type="InterPro" id="IPR011611">
    <property type="entry name" value="PfkB_dom"/>
</dbReference>
<evidence type="ECO:0000256" key="4">
    <source>
        <dbReference type="ARBA" id="ARBA00022777"/>
    </source>
</evidence>
<sequence>MILTVTLNPSMDSIYFTETFVLGEMNRCSNPVKAVGGKGINAGRTAAILGADVIAMGVLAGTNGKSIQTALDQEPFKTAFLSINGESRNAVTVMDQEKNQTEIVELGPEITEETAQKIVATVIDFSSQQKELPIIALCGSANTKNERLYQNYLYQLNHQLGSEIKVLTDLSGKQLQHVLKGTIKPYFIKPNIHEFSELLDIPIHGKNDVIEHLNHPLLKGIPFILVSCGGDGAVAKYNERIFDVIIPTLDIINPTGSGDATVGGIAFALDLGLSIEETLRYGMACGISNALEKAVGYVSVETVAALKDNIILQETEQMFHV</sequence>
<dbReference type="GO" id="GO:0005524">
    <property type="term" value="F:ATP binding"/>
    <property type="evidence" value="ECO:0007669"/>
    <property type="project" value="UniProtKB-KW"/>
</dbReference>
<evidence type="ECO:0000256" key="2">
    <source>
        <dbReference type="ARBA" id="ARBA00022679"/>
    </source>
</evidence>
<organism evidence="8 10">
    <name type="scientific">Enterococcus haemoperoxidus ATCC BAA-382</name>
    <dbReference type="NCBI Taxonomy" id="1158608"/>
    <lineage>
        <taxon>Bacteria</taxon>
        <taxon>Bacillati</taxon>
        <taxon>Bacillota</taxon>
        <taxon>Bacilli</taxon>
        <taxon>Lactobacillales</taxon>
        <taxon>Enterococcaceae</taxon>
        <taxon>Enterococcus</taxon>
    </lineage>
</organism>
<dbReference type="Proteomes" id="UP000014197">
    <property type="component" value="Unassembled WGS sequence"/>
</dbReference>
<keyword evidence="3 6" id="KW-0547">Nucleotide-binding</keyword>
<keyword evidence="5 6" id="KW-0067">ATP-binding</keyword>